<gene>
    <name evidence="2" type="ORF">PM001_LOCUS13864</name>
</gene>
<reference evidence="2" key="1">
    <citation type="submission" date="2024-01" db="EMBL/GenBank/DDBJ databases">
        <authorList>
            <person name="Webb A."/>
        </authorList>
    </citation>
    <scope>NUCLEOTIDE SEQUENCE</scope>
    <source>
        <strain evidence="2">Pm1</strain>
    </source>
</reference>
<organism evidence="2 3">
    <name type="scientific">Peronospora matthiolae</name>
    <dbReference type="NCBI Taxonomy" id="2874970"/>
    <lineage>
        <taxon>Eukaryota</taxon>
        <taxon>Sar</taxon>
        <taxon>Stramenopiles</taxon>
        <taxon>Oomycota</taxon>
        <taxon>Peronosporomycetes</taxon>
        <taxon>Peronosporales</taxon>
        <taxon>Peronosporaceae</taxon>
        <taxon>Peronospora</taxon>
    </lineage>
</organism>
<dbReference type="Proteomes" id="UP001162060">
    <property type="component" value="Unassembled WGS sequence"/>
</dbReference>
<protein>
    <recommendedName>
        <fullName evidence="4">BZIP domain-containing protein</fullName>
    </recommendedName>
</protein>
<evidence type="ECO:0000313" key="3">
    <source>
        <dbReference type="Proteomes" id="UP001162060"/>
    </source>
</evidence>
<name>A0AAV1U209_9STRA</name>
<dbReference type="AlphaFoldDB" id="A0AAV1U209"/>
<evidence type="ECO:0000313" key="2">
    <source>
        <dbReference type="EMBL" id="CAK7928714.1"/>
    </source>
</evidence>
<comment type="caution">
    <text evidence="2">The sequence shown here is derived from an EMBL/GenBank/DDBJ whole genome shotgun (WGS) entry which is preliminary data.</text>
</comment>
<evidence type="ECO:0000256" key="1">
    <source>
        <dbReference type="SAM" id="MobiDB-lite"/>
    </source>
</evidence>
<sequence length="346" mass="40026">MPLQRFHNDATLHFGWPSSDLFRIATTFFCQERDFTVFNMHLLPDFLSVGRTSDLLASERKLSRSLSWSSLSSSISSLCNSLQQRHSILVSSSVVRQLYKPVMTFTMEWEAPLPVWIESINIDMDGIPESDSLVALLMDMDDTLLPSTPKVENSTTHSIEQYSPSDRLLDVATMVDTNLKDIEATPKRPKKDLTMSTLNPVKNKTTTRATRQVDPFGRDQRRKNKQRGYETNYRKRQKSRRDHDQVEWVQLEIQLREMLAKRTSVIVGGSSETSNLEVTASIRQRYLELLQEERALREVMALDNCWWAETQALTFWGGANSKTRDIREKINTLPSLRRCHTFDFSW</sequence>
<proteinExistence type="predicted"/>
<feature type="region of interest" description="Disordered" evidence="1">
    <location>
        <begin position="202"/>
        <end position="241"/>
    </location>
</feature>
<dbReference type="EMBL" id="CAKLBY020000130">
    <property type="protein sequence ID" value="CAK7928714.1"/>
    <property type="molecule type" value="Genomic_DNA"/>
</dbReference>
<evidence type="ECO:0008006" key="4">
    <source>
        <dbReference type="Google" id="ProtNLM"/>
    </source>
</evidence>
<accession>A0AAV1U209</accession>